<evidence type="ECO:0000313" key="2">
    <source>
        <dbReference type="Proteomes" id="UP000004477"/>
    </source>
</evidence>
<name>D1P971_9BACT</name>
<dbReference type="STRING" id="537011.PREVCOP_03728"/>
<organism evidence="1 2">
    <name type="scientific">Segatella copri DSM 18205</name>
    <dbReference type="NCBI Taxonomy" id="537011"/>
    <lineage>
        <taxon>Bacteria</taxon>
        <taxon>Pseudomonadati</taxon>
        <taxon>Bacteroidota</taxon>
        <taxon>Bacteroidia</taxon>
        <taxon>Bacteroidales</taxon>
        <taxon>Prevotellaceae</taxon>
        <taxon>Segatella</taxon>
    </lineage>
</organism>
<dbReference type="Proteomes" id="UP000004477">
    <property type="component" value="Unassembled WGS sequence"/>
</dbReference>
<dbReference type="AlphaFoldDB" id="D1P971"/>
<comment type="caution">
    <text evidence="1">The sequence shown here is derived from an EMBL/GenBank/DDBJ whole genome shotgun (WGS) entry which is preliminary data.</text>
</comment>
<protein>
    <submittedName>
        <fullName evidence="1">Uncharacterized protein</fullName>
    </submittedName>
</protein>
<accession>D1P971</accession>
<dbReference type="EMBL" id="ACBX02000004">
    <property type="protein sequence ID" value="EFB36682.1"/>
    <property type="molecule type" value="Genomic_DNA"/>
</dbReference>
<sequence length="39" mass="4880">MQRYTFSFNLKKIKAKRLRNIVDFFQKVRNMACFYVFVK</sequence>
<dbReference type="PaxDb" id="537011-PREVCOP_03728"/>
<proteinExistence type="predicted"/>
<gene>
    <name evidence="1" type="ORF">PREVCOP_03728</name>
</gene>
<reference evidence="1" key="1">
    <citation type="submission" date="2009-11" db="EMBL/GenBank/DDBJ databases">
        <authorList>
            <person name="Weinstock G."/>
            <person name="Sodergren E."/>
            <person name="Clifton S."/>
            <person name="Fulton L."/>
            <person name="Fulton B."/>
            <person name="Courtney L."/>
            <person name="Fronick C."/>
            <person name="Harrison M."/>
            <person name="Strong C."/>
            <person name="Farmer C."/>
            <person name="Delahaunty K."/>
            <person name="Markovic C."/>
            <person name="Hall O."/>
            <person name="Minx P."/>
            <person name="Tomlinson C."/>
            <person name="Mitreva M."/>
            <person name="Nelson J."/>
            <person name="Hou S."/>
            <person name="Wollam A."/>
            <person name="Pepin K.H."/>
            <person name="Johnson M."/>
            <person name="Bhonagiri V."/>
            <person name="Nash W.E."/>
            <person name="Warren W."/>
            <person name="Chinwalla A."/>
            <person name="Mardis E.R."/>
            <person name="Wilson R.K."/>
        </authorList>
    </citation>
    <scope>NUCLEOTIDE SEQUENCE [LARGE SCALE GENOMIC DNA]</scope>
    <source>
        <strain evidence="1">DSM 18205</strain>
    </source>
</reference>
<evidence type="ECO:0000313" key="1">
    <source>
        <dbReference type="EMBL" id="EFB36682.1"/>
    </source>
</evidence>
<dbReference type="HOGENOM" id="CLU_3314548_0_0_10"/>
<keyword evidence="2" id="KW-1185">Reference proteome</keyword>